<dbReference type="RefSeq" id="WP_273953773.1">
    <property type="nucleotide sequence ID" value="NZ_JAQSIP010000014.1"/>
</dbReference>
<protein>
    <recommendedName>
        <fullName evidence="11">Glycosyltransferase RgtA/B/C/D-like domain-containing protein</fullName>
    </recommendedName>
</protein>
<evidence type="ECO:0000256" key="5">
    <source>
        <dbReference type="ARBA" id="ARBA00022692"/>
    </source>
</evidence>
<evidence type="ECO:0000256" key="7">
    <source>
        <dbReference type="ARBA" id="ARBA00023136"/>
    </source>
</evidence>
<evidence type="ECO:0000256" key="6">
    <source>
        <dbReference type="ARBA" id="ARBA00022989"/>
    </source>
</evidence>
<dbReference type="Proteomes" id="UP001528673">
    <property type="component" value="Unassembled WGS sequence"/>
</dbReference>
<feature type="transmembrane region" description="Helical" evidence="8">
    <location>
        <begin position="227"/>
        <end position="245"/>
    </location>
</feature>
<dbReference type="InterPro" id="IPR050297">
    <property type="entry name" value="LipidA_mod_glycosyltrf_83"/>
</dbReference>
<sequence length="606" mass="68247">MTDALSFAAGQYATLAWLLLAFWGLGQTLFKQVLRVRGTDPWLQWALACSSGMGLTALALQALGVAGLLRRGPLNGVLLTGLLLAIWQLWQLWQLGREARGRRQRAQPQPQPQADGPSAPGSAWLRAACALLALGLLVPTWVAPLSPPFEWDEMMYHLPHARQWVENGRLSVNEWLRYPWFPYNYNLLYAAGLILRGDQFTHLLHALAGWLTTLMVYRLGLRHAGPLTALGGTAIWVGMNLWFFSNAYVDLGVALFVTGAGAACLLWLEDPKAGRGWLLVSAFLMGVAVGAKYQSLFFLPLYLAVLLWRDRRPATLALATAVLLLPSLYWYVRNAVLTGDPFSPLGGQVFGFHDWNARDHWLQFQDLKRVANWPEFPLWPLLLTPLLRPWRSGLAWACAAAFSAYALVSWYVTSHYDRYLVPSMPVLALLSAWTCVELLRRGSHVLARRWPAITPARRRGGLWVALALAAALVVNYARQEWHHYAWRVSPTQAQRDQFLRQQIVAYDLLQHLRTLPGLKIYQWGLEDAIYYAPNPIWGEVFGPWRQADLVDLSAPELAAHLHRQGFNTLLVRDNVLERLQQLPGFEQHFTLLSDGKGGQAFQILPP</sequence>
<name>A0ABT5N3V0_9BURK</name>
<feature type="transmembrane region" description="Helical" evidence="8">
    <location>
        <begin position="74"/>
        <end position="93"/>
    </location>
</feature>
<feature type="transmembrane region" description="Helical" evidence="8">
    <location>
        <begin position="460"/>
        <end position="477"/>
    </location>
</feature>
<keyword evidence="7 8" id="KW-0472">Membrane</keyword>
<keyword evidence="2" id="KW-1003">Cell membrane</keyword>
<feature type="transmembrane region" description="Helical" evidence="8">
    <location>
        <begin position="419"/>
        <end position="439"/>
    </location>
</feature>
<keyword evidence="5 8" id="KW-0812">Transmembrane</keyword>
<reference evidence="9 10" key="1">
    <citation type="submission" date="2023-02" db="EMBL/GenBank/DDBJ databases">
        <title>Bacterial whole genomic sequence of Curvibacter sp. HBC61.</title>
        <authorList>
            <person name="Le V."/>
            <person name="Ko S.-R."/>
            <person name="Ahn C.-Y."/>
            <person name="Oh H.-M."/>
        </authorList>
    </citation>
    <scope>NUCLEOTIDE SEQUENCE [LARGE SCALE GENOMIC DNA]</scope>
    <source>
        <strain evidence="9 10">HBC61</strain>
    </source>
</reference>
<evidence type="ECO:0008006" key="11">
    <source>
        <dbReference type="Google" id="ProtNLM"/>
    </source>
</evidence>
<feature type="transmembrane region" description="Helical" evidence="8">
    <location>
        <begin position="251"/>
        <end position="268"/>
    </location>
</feature>
<feature type="transmembrane region" description="Helical" evidence="8">
    <location>
        <begin position="202"/>
        <end position="220"/>
    </location>
</feature>
<feature type="transmembrane region" description="Helical" evidence="8">
    <location>
        <begin position="280"/>
        <end position="308"/>
    </location>
</feature>
<evidence type="ECO:0000256" key="4">
    <source>
        <dbReference type="ARBA" id="ARBA00022679"/>
    </source>
</evidence>
<evidence type="ECO:0000256" key="8">
    <source>
        <dbReference type="SAM" id="Phobius"/>
    </source>
</evidence>
<dbReference type="EMBL" id="JAQSIP010000014">
    <property type="protein sequence ID" value="MDD0840989.1"/>
    <property type="molecule type" value="Genomic_DNA"/>
</dbReference>
<dbReference type="PANTHER" id="PTHR33908:SF11">
    <property type="entry name" value="MEMBRANE PROTEIN"/>
    <property type="match status" value="1"/>
</dbReference>
<comment type="caution">
    <text evidence="9">The sequence shown here is derived from an EMBL/GenBank/DDBJ whole genome shotgun (WGS) entry which is preliminary data.</text>
</comment>
<feature type="transmembrane region" description="Helical" evidence="8">
    <location>
        <begin position="42"/>
        <end position="68"/>
    </location>
</feature>
<feature type="transmembrane region" description="Helical" evidence="8">
    <location>
        <begin position="123"/>
        <end position="142"/>
    </location>
</feature>
<accession>A0ABT5N3V0</accession>
<keyword evidence="6 8" id="KW-1133">Transmembrane helix</keyword>
<keyword evidence="4" id="KW-0808">Transferase</keyword>
<keyword evidence="3" id="KW-0328">Glycosyltransferase</keyword>
<dbReference type="PANTHER" id="PTHR33908">
    <property type="entry name" value="MANNOSYLTRANSFERASE YKCB-RELATED"/>
    <property type="match status" value="1"/>
</dbReference>
<keyword evidence="10" id="KW-1185">Reference proteome</keyword>
<gene>
    <name evidence="9" type="ORF">PSQ40_20600</name>
</gene>
<evidence type="ECO:0000313" key="9">
    <source>
        <dbReference type="EMBL" id="MDD0840989.1"/>
    </source>
</evidence>
<evidence type="ECO:0000256" key="3">
    <source>
        <dbReference type="ARBA" id="ARBA00022676"/>
    </source>
</evidence>
<comment type="subcellular location">
    <subcellularLocation>
        <location evidence="1">Cell membrane</location>
        <topology evidence="1">Multi-pass membrane protein</topology>
    </subcellularLocation>
</comment>
<feature type="transmembrane region" description="Helical" evidence="8">
    <location>
        <begin position="12"/>
        <end position="30"/>
    </location>
</feature>
<evidence type="ECO:0000256" key="1">
    <source>
        <dbReference type="ARBA" id="ARBA00004651"/>
    </source>
</evidence>
<proteinExistence type="predicted"/>
<feature type="transmembrane region" description="Helical" evidence="8">
    <location>
        <begin position="314"/>
        <end position="332"/>
    </location>
</feature>
<organism evidence="9 10">
    <name type="scientific">Curvibacter cyanobacteriorum</name>
    <dbReference type="NCBI Taxonomy" id="3026422"/>
    <lineage>
        <taxon>Bacteria</taxon>
        <taxon>Pseudomonadati</taxon>
        <taxon>Pseudomonadota</taxon>
        <taxon>Betaproteobacteria</taxon>
        <taxon>Burkholderiales</taxon>
        <taxon>Comamonadaceae</taxon>
        <taxon>Curvibacter</taxon>
    </lineage>
</organism>
<feature type="transmembrane region" description="Helical" evidence="8">
    <location>
        <begin position="393"/>
        <end position="413"/>
    </location>
</feature>
<evidence type="ECO:0000313" key="10">
    <source>
        <dbReference type="Proteomes" id="UP001528673"/>
    </source>
</evidence>
<evidence type="ECO:0000256" key="2">
    <source>
        <dbReference type="ARBA" id="ARBA00022475"/>
    </source>
</evidence>